<feature type="non-terminal residue" evidence="1">
    <location>
        <position position="68"/>
    </location>
</feature>
<protein>
    <submittedName>
        <fullName evidence="1">Uncharacterized protein</fullName>
    </submittedName>
</protein>
<organism evidence="1 2">
    <name type="scientific">Collybiopsis luxurians FD-317 M1</name>
    <dbReference type="NCBI Taxonomy" id="944289"/>
    <lineage>
        <taxon>Eukaryota</taxon>
        <taxon>Fungi</taxon>
        <taxon>Dikarya</taxon>
        <taxon>Basidiomycota</taxon>
        <taxon>Agaricomycotina</taxon>
        <taxon>Agaricomycetes</taxon>
        <taxon>Agaricomycetidae</taxon>
        <taxon>Agaricales</taxon>
        <taxon>Marasmiineae</taxon>
        <taxon>Omphalotaceae</taxon>
        <taxon>Collybiopsis</taxon>
        <taxon>Collybiopsis luxurians</taxon>
    </lineage>
</organism>
<dbReference type="HOGENOM" id="CLU_2800925_0_0_1"/>
<dbReference type="EMBL" id="KN834781">
    <property type="protein sequence ID" value="KIK59041.1"/>
    <property type="molecule type" value="Genomic_DNA"/>
</dbReference>
<evidence type="ECO:0000313" key="1">
    <source>
        <dbReference type="EMBL" id="KIK59041.1"/>
    </source>
</evidence>
<gene>
    <name evidence="1" type="ORF">GYMLUDRAFT_114032</name>
</gene>
<dbReference type="Proteomes" id="UP000053593">
    <property type="component" value="Unassembled WGS sequence"/>
</dbReference>
<dbReference type="AlphaFoldDB" id="A0A0D0BUB8"/>
<sequence>ACIKCLGKFPCIQCLMLDEPIELLGTIIDVQNCQKNARADTPWCQNMINNIRKWIFDHGSAVNSEEVE</sequence>
<evidence type="ECO:0000313" key="2">
    <source>
        <dbReference type="Proteomes" id="UP000053593"/>
    </source>
</evidence>
<reference evidence="1 2" key="1">
    <citation type="submission" date="2014-04" db="EMBL/GenBank/DDBJ databases">
        <title>Evolutionary Origins and Diversification of the Mycorrhizal Mutualists.</title>
        <authorList>
            <consortium name="DOE Joint Genome Institute"/>
            <consortium name="Mycorrhizal Genomics Consortium"/>
            <person name="Kohler A."/>
            <person name="Kuo A."/>
            <person name="Nagy L.G."/>
            <person name="Floudas D."/>
            <person name="Copeland A."/>
            <person name="Barry K.W."/>
            <person name="Cichocki N."/>
            <person name="Veneault-Fourrey C."/>
            <person name="LaButti K."/>
            <person name="Lindquist E.A."/>
            <person name="Lipzen A."/>
            <person name="Lundell T."/>
            <person name="Morin E."/>
            <person name="Murat C."/>
            <person name="Riley R."/>
            <person name="Ohm R."/>
            <person name="Sun H."/>
            <person name="Tunlid A."/>
            <person name="Henrissat B."/>
            <person name="Grigoriev I.V."/>
            <person name="Hibbett D.S."/>
            <person name="Martin F."/>
        </authorList>
    </citation>
    <scope>NUCLEOTIDE SEQUENCE [LARGE SCALE GENOMIC DNA]</scope>
    <source>
        <strain evidence="1 2">FD-317 M1</strain>
    </source>
</reference>
<keyword evidence="2" id="KW-1185">Reference proteome</keyword>
<accession>A0A0D0BUB8</accession>
<feature type="non-terminal residue" evidence="1">
    <location>
        <position position="1"/>
    </location>
</feature>
<name>A0A0D0BUB8_9AGAR</name>
<proteinExistence type="predicted"/>